<dbReference type="Proteomes" id="UP001237823">
    <property type="component" value="Unassembled WGS sequence"/>
</dbReference>
<keyword evidence="3" id="KW-0378">Hydrolase</keyword>
<dbReference type="GO" id="GO:0006508">
    <property type="term" value="P:proteolysis"/>
    <property type="evidence" value="ECO:0007669"/>
    <property type="project" value="UniProtKB-KW"/>
</dbReference>
<evidence type="ECO:0000259" key="2">
    <source>
        <dbReference type="Pfam" id="PF02617"/>
    </source>
</evidence>
<dbReference type="GO" id="GO:0008233">
    <property type="term" value="F:peptidase activity"/>
    <property type="evidence" value="ECO:0007669"/>
    <property type="project" value="UniProtKB-KW"/>
</dbReference>
<dbReference type="Gene3D" id="3.30.1390.10">
    <property type="match status" value="1"/>
</dbReference>
<dbReference type="EMBL" id="JAUCML010000003">
    <property type="protein sequence ID" value="MDM7884418.1"/>
    <property type="molecule type" value="Genomic_DNA"/>
</dbReference>
<gene>
    <name evidence="1 3" type="primary">clpS</name>
    <name evidence="3" type="ORF">QUG92_04815</name>
</gene>
<organism evidence="3 4">
    <name type="scientific">Curtobacterium citri</name>
    <dbReference type="NCBI Taxonomy" id="3055139"/>
    <lineage>
        <taxon>Bacteria</taxon>
        <taxon>Bacillati</taxon>
        <taxon>Actinomycetota</taxon>
        <taxon>Actinomycetes</taxon>
        <taxon>Micrococcales</taxon>
        <taxon>Microbacteriaceae</taxon>
        <taxon>Curtobacterium</taxon>
    </lineage>
</organism>
<feature type="domain" description="Adaptor protein ClpS core" evidence="2">
    <location>
        <begin position="21"/>
        <end position="89"/>
    </location>
</feature>
<dbReference type="InterPro" id="IPR003769">
    <property type="entry name" value="ClpS_core"/>
</dbReference>
<accession>A0ABT7T4B9</accession>
<reference evidence="3 4" key="1">
    <citation type="submission" date="2023-06" db="EMBL/GenBank/DDBJ databases">
        <authorList>
            <person name="Feng G."/>
            <person name="Li J."/>
            <person name="Zhu H."/>
        </authorList>
    </citation>
    <scope>NUCLEOTIDE SEQUENCE [LARGE SCALE GENOMIC DNA]</scope>
    <source>
        <strain evidence="3 4">RHCKG23</strain>
    </source>
</reference>
<dbReference type="RefSeq" id="WP_069713277.1">
    <property type="nucleotide sequence ID" value="NZ_JAUCML010000003.1"/>
</dbReference>
<evidence type="ECO:0000313" key="4">
    <source>
        <dbReference type="Proteomes" id="UP001237823"/>
    </source>
</evidence>
<dbReference type="HAMAP" id="MF_00302">
    <property type="entry name" value="ClpS"/>
    <property type="match status" value="1"/>
</dbReference>
<dbReference type="InterPro" id="IPR022935">
    <property type="entry name" value="ClpS"/>
</dbReference>
<protein>
    <recommendedName>
        <fullName evidence="1">ATP-dependent Clp protease adapter protein ClpS</fullName>
    </recommendedName>
</protein>
<comment type="caution">
    <text evidence="3">The sequence shown here is derived from an EMBL/GenBank/DDBJ whole genome shotgun (WGS) entry which is preliminary data.</text>
</comment>
<name>A0ABT7T4B9_9MICO</name>
<evidence type="ECO:0000256" key="1">
    <source>
        <dbReference type="HAMAP-Rule" id="MF_00302"/>
    </source>
</evidence>
<proteinExistence type="inferred from homology"/>
<dbReference type="NCBIfam" id="NF000668">
    <property type="entry name" value="PRK00033.1-1"/>
    <property type="match status" value="1"/>
</dbReference>
<dbReference type="SUPFAM" id="SSF54736">
    <property type="entry name" value="ClpS-like"/>
    <property type="match status" value="1"/>
</dbReference>
<keyword evidence="4" id="KW-1185">Reference proteome</keyword>
<comment type="function">
    <text evidence="1">Involved in the modulation of the specificity of the ClpAP-mediated ATP-dependent protein degradation.</text>
</comment>
<keyword evidence="3" id="KW-0645">Protease</keyword>
<comment type="subunit">
    <text evidence="1">Binds to the N-terminal domain of the chaperone ClpA.</text>
</comment>
<sequence>MTLSSPELDERTDLRARYDVPWTTVVWDDPVNLMSYVTYVFQSYFGFGREHADRLMRQVHVDGRAIVATGAREAMERHVEAMHGFGLQATVERAPGADA</sequence>
<dbReference type="InterPro" id="IPR014719">
    <property type="entry name" value="Ribosomal_bL12_C/ClpS-like"/>
</dbReference>
<evidence type="ECO:0000313" key="3">
    <source>
        <dbReference type="EMBL" id="MDM7884418.1"/>
    </source>
</evidence>
<comment type="similarity">
    <text evidence="1">Belongs to the ClpS family.</text>
</comment>
<dbReference type="Pfam" id="PF02617">
    <property type="entry name" value="ClpS"/>
    <property type="match status" value="1"/>
</dbReference>